<evidence type="ECO:0000313" key="2">
    <source>
        <dbReference type="EnsemblPlants" id="KEH19932"/>
    </source>
</evidence>
<sequence length="67" mass="8061">MCFEKILKQHNPLTTSIFIEMVHASSEIHRRICIRNRAYPFTVIEIYHSLVFDELHDFKWLIKSNLS</sequence>
<evidence type="ECO:0000313" key="3">
    <source>
        <dbReference type="Proteomes" id="UP000002051"/>
    </source>
</evidence>
<accession>A0A072TRC1</accession>
<proteinExistence type="predicted"/>
<gene>
    <name evidence="1" type="ordered locus">MTR_8g062835</name>
</gene>
<dbReference type="AlphaFoldDB" id="A0A072TRC1"/>
<dbReference type="HOGENOM" id="CLU_2816335_0_0_1"/>
<reference evidence="1 3" key="1">
    <citation type="journal article" date="2011" name="Nature">
        <title>The Medicago genome provides insight into the evolution of rhizobial symbioses.</title>
        <authorList>
            <person name="Young N.D."/>
            <person name="Debelle F."/>
            <person name="Oldroyd G.E."/>
            <person name="Geurts R."/>
            <person name="Cannon S.B."/>
            <person name="Udvardi M.K."/>
            <person name="Benedito V.A."/>
            <person name="Mayer K.F."/>
            <person name="Gouzy J."/>
            <person name="Schoof H."/>
            <person name="Van de Peer Y."/>
            <person name="Proost S."/>
            <person name="Cook D.R."/>
            <person name="Meyers B.C."/>
            <person name="Spannagl M."/>
            <person name="Cheung F."/>
            <person name="De Mita S."/>
            <person name="Krishnakumar V."/>
            <person name="Gundlach H."/>
            <person name="Zhou S."/>
            <person name="Mudge J."/>
            <person name="Bharti A.K."/>
            <person name="Murray J.D."/>
            <person name="Naoumkina M.A."/>
            <person name="Rosen B."/>
            <person name="Silverstein K.A."/>
            <person name="Tang H."/>
            <person name="Rombauts S."/>
            <person name="Zhao P.X."/>
            <person name="Zhou P."/>
            <person name="Barbe V."/>
            <person name="Bardou P."/>
            <person name="Bechner M."/>
            <person name="Bellec A."/>
            <person name="Berger A."/>
            <person name="Berges H."/>
            <person name="Bidwell S."/>
            <person name="Bisseling T."/>
            <person name="Choisne N."/>
            <person name="Couloux A."/>
            <person name="Denny R."/>
            <person name="Deshpande S."/>
            <person name="Dai X."/>
            <person name="Doyle J.J."/>
            <person name="Dudez A.M."/>
            <person name="Farmer A.D."/>
            <person name="Fouteau S."/>
            <person name="Franken C."/>
            <person name="Gibelin C."/>
            <person name="Gish J."/>
            <person name="Goldstein S."/>
            <person name="Gonzalez A.J."/>
            <person name="Green P.J."/>
            <person name="Hallab A."/>
            <person name="Hartog M."/>
            <person name="Hua A."/>
            <person name="Humphray S.J."/>
            <person name="Jeong D.H."/>
            <person name="Jing Y."/>
            <person name="Jocker A."/>
            <person name="Kenton S.M."/>
            <person name="Kim D.J."/>
            <person name="Klee K."/>
            <person name="Lai H."/>
            <person name="Lang C."/>
            <person name="Lin S."/>
            <person name="Macmil S.L."/>
            <person name="Magdelenat G."/>
            <person name="Matthews L."/>
            <person name="McCorrison J."/>
            <person name="Monaghan E.L."/>
            <person name="Mun J.H."/>
            <person name="Najar F.Z."/>
            <person name="Nicholson C."/>
            <person name="Noirot C."/>
            <person name="O'Bleness M."/>
            <person name="Paule C.R."/>
            <person name="Poulain J."/>
            <person name="Prion F."/>
            <person name="Qin B."/>
            <person name="Qu C."/>
            <person name="Retzel E.F."/>
            <person name="Riddle C."/>
            <person name="Sallet E."/>
            <person name="Samain S."/>
            <person name="Samson N."/>
            <person name="Sanders I."/>
            <person name="Saurat O."/>
            <person name="Scarpelli C."/>
            <person name="Schiex T."/>
            <person name="Segurens B."/>
            <person name="Severin A.J."/>
            <person name="Sherrier D.J."/>
            <person name="Shi R."/>
            <person name="Sims S."/>
            <person name="Singer S.R."/>
            <person name="Sinharoy S."/>
            <person name="Sterck L."/>
            <person name="Viollet A."/>
            <person name="Wang B.B."/>
            <person name="Wang K."/>
            <person name="Wang M."/>
            <person name="Wang X."/>
            <person name="Warfsmann J."/>
            <person name="Weissenbach J."/>
            <person name="White D.D."/>
            <person name="White J.D."/>
            <person name="Wiley G.B."/>
            <person name="Wincker P."/>
            <person name="Xing Y."/>
            <person name="Yang L."/>
            <person name="Yao Z."/>
            <person name="Ying F."/>
            <person name="Zhai J."/>
            <person name="Zhou L."/>
            <person name="Zuber A."/>
            <person name="Denarie J."/>
            <person name="Dixon R.A."/>
            <person name="May G.D."/>
            <person name="Schwartz D.C."/>
            <person name="Rogers J."/>
            <person name="Quetier F."/>
            <person name="Town C.D."/>
            <person name="Roe B.A."/>
        </authorList>
    </citation>
    <scope>NUCLEOTIDE SEQUENCE [LARGE SCALE GENOMIC DNA]</scope>
    <source>
        <strain evidence="1">A17</strain>
        <strain evidence="2 3">cv. Jemalong A17</strain>
    </source>
</reference>
<dbReference type="Proteomes" id="UP000002051">
    <property type="component" value="Chromosome 8"/>
</dbReference>
<organism evidence="1 3">
    <name type="scientific">Medicago truncatula</name>
    <name type="common">Barrel medic</name>
    <name type="synonym">Medicago tribuloides</name>
    <dbReference type="NCBI Taxonomy" id="3880"/>
    <lineage>
        <taxon>Eukaryota</taxon>
        <taxon>Viridiplantae</taxon>
        <taxon>Streptophyta</taxon>
        <taxon>Embryophyta</taxon>
        <taxon>Tracheophyta</taxon>
        <taxon>Spermatophyta</taxon>
        <taxon>Magnoliopsida</taxon>
        <taxon>eudicotyledons</taxon>
        <taxon>Gunneridae</taxon>
        <taxon>Pentapetalae</taxon>
        <taxon>rosids</taxon>
        <taxon>fabids</taxon>
        <taxon>Fabales</taxon>
        <taxon>Fabaceae</taxon>
        <taxon>Papilionoideae</taxon>
        <taxon>50 kb inversion clade</taxon>
        <taxon>NPAAA clade</taxon>
        <taxon>Hologalegina</taxon>
        <taxon>IRL clade</taxon>
        <taxon>Trifolieae</taxon>
        <taxon>Medicago</taxon>
    </lineage>
</organism>
<dbReference type="EnsemblPlants" id="KEH19932">
    <property type="protein sequence ID" value="KEH19932"/>
    <property type="gene ID" value="MTR_8g062835"/>
</dbReference>
<name>A0A072TRC1_MEDTR</name>
<dbReference type="EMBL" id="CM001224">
    <property type="protein sequence ID" value="KEH19932.1"/>
    <property type="molecule type" value="Genomic_DNA"/>
</dbReference>
<protein>
    <submittedName>
        <fullName evidence="1 2">Uncharacterized protein</fullName>
    </submittedName>
</protein>
<reference evidence="1 3" key="2">
    <citation type="journal article" date="2014" name="BMC Genomics">
        <title>An improved genome release (version Mt4.0) for the model legume Medicago truncatula.</title>
        <authorList>
            <person name="Tang H."/>
            <person name="Krishnakumar V."/>
            <person name="Bidwell S."/>
            <person name="Rosen B."/>
            <person name="Chan A."/>
            <person name="Zhou S."/>
            <person name="Gentzbittel L."/>
            <person name="Childs K.L."/>
            <person name="Yandell M."/>
            <person name="Gundlach H."/>
            <person name="Mayer K.F."/>
            <person name="Schwartz D.C."/>
            <person name="Town C.D."/>
        </authorList>
    </citation>
    <scope>GENOME REANNOTATION</scope>
    <source>
        <strain evidence="1">A17</strain>
        <strain evidence="2 3">cv. Jemalong A17</strain>
    </source>
</reference>
<keyword evidence="3" id="KW-1185">Reference proteome</keyword>
<evidence type="ECO:0000313" key="1">
    <source>
        <dbReference type="EMBL" id="KEH19932.1"/>
    </source>
</evidence>
<reference evidence="2" key="3">
    <citation type="submission" date="2015-04" db="UniProtKB">
        <authorList>
            <consortium name="EnsemblPlants"/>
        </authorList>
    </citation>
    <scope>IDENTIFICATION</scope>
    <source>
        <strain evidence="2">cv. Jemalong A17</strain>
    </source>
</reference>